<sequence length="224" mass="23387">MLGIAVALAALAGLVDAIAFLSLGGFFASFMSGNSTRLAIGAAGNWQEAGIAASLILAFLGGVIGGTLLGRRMGARRKAVTLGAVAALIALAALIAHPGDLFPALLLAMAMGAVNTLFERDGEVAVGLTYMTGTLVRLGQTLARWIDRDPDTAIDDWMRHLMLWAGFLGGGLTGVGLYWRIDLHALWLAVVTAAALGWWLWPRAKGPVRPEPDALPKVDDASSD</sequence>
<dbReference type="AlphaFoldDB" id="A0A6M4AWN9"/>
<reference evidence="2 3" key="1">
    <citation type="submission" date="2020-01" db="EMBL/GenBank/DDBJ databases">
        <title>Sphingomonas sp. strain CSW-10.</title>
        <authorList>
            <person name="Chen W.-M."/>
        </authorList>
    </citation>
    <scope>NUCLEOTIDE SEQUENCE [LARGE SCALE GENOMIC DNA]</scope>
    <source>
        <strain evidence="2 3">CSW-10</strain>
    </source>
</reference>
<evidence type="ECO:0000313" key="3">
    <source>
        <dbReference type="Proteomes" id="UP000503018"/>
    </source>
</evidence>
<feature type="transmembrane region" description="Helical" evidence="1">
    <location>
        <begin position="51"/>
        <end position="70"/>
    </location>
</feature>
<keyword evidence="1" id="KW-1133">Transmembrane helix</keyword>
<keyword evidence="1" id="KW-0812">Transmembrane</keyword>
<dbReference type="PANTHER" id="PTHR37314">
    <property type="entry name" value="SLR0142 PROTEIN"/>
    <property type="match status" value="1"/>
</dbReference>
<evidence type="ECO:0000256" key="1">
    <source>
        <dbReference type="SAM" id="Phobius"/>
    </source>
</evidence>
<accession>A0A6M4AWN9</accession>
<protein>
    <submittedName>
        <fullName evidence="2">DUF1275 domain-containing protein</fullName>
    </submittedName>
</protein>
<dbReference type="Pfam" id="PF06912">
    <property type="entry name" value="DUF1275"/>
    <property type="match status" value="1"/>
</dbReference>
<keyword evidence="3" id="KW-1185">Reference proteome</keyword>
<dbReference type="KEGG" id="slan:GV829_01250"/>
<keyword evidence="1" id="KW-0472">Membrane</keyword>
<dbReference type="EMBL" id="CP053015">
    <property type="protein sequence ID" value="QJQ33494.1"/>
    <property type="molecule type" value="Genomic_DNA"/>
</dbReference>
<feature type="transmembrane region" description="Helical" evidence="1">
    <location>
        <begin position="185"/>
        <end position="201"/>
    </location>
</feature>
<proteinExistence type="predicted"/>
<organism evidence="2 3">
    <name type="scientific">Sphingomonas lacunae</name>
    <dbReference type="NCBI Taxonomy" id="2698828"/>
    <lineage>
        <taxon>Bacteria</taxon>
        <taxon>Pseudomonadati</taxon>
        <taxon>Pseudomonadota</taxon>
        <taxon>Alphaproteobacteria</taxon>
        <taxon>Sphingomonadales</taxon>
        <taxon>Sphingomonadaceae</taxon>
        <taxon>Sphingomonas</taxon>
    </lineage>
</organism>
<evidence type="ECO:0000313" key="2">
    <source>
        <dbReference type="EMBL" id="QJQ33494.1"/>
    </source>
</evidence>
<dbReference type="InterPro" id="IPR010699">
    <property type="entry name" value="DUF1275"/>
</dbReference>
<dbReference type="Proteomes" id="UP000503018">
    <property type="component" value="Chromosome"/>
</dbReference>
<dbReference type="PANTHER" id="PTHR37314:SF4">
    <property type="entry name" value="UPF0700 TRANSMEMBRANE PROTEIN YOAK"/>
    <property type="match status" value="1"/>
</dbReference>
<feature type="transmembrane region" description="Helical" evidence="1">
    <location>
        <begin position="79"/>
        <end position="95"/>
    </location>
</feature>
<feature type="transmembrane region" description="Helical" evidence="1">
    <location>
        <begin position="161"/>
        <end position="179"/>
    </location>
</feature>
<name>A0A6M4AWN9_9SPHN</name>
<gene>
    <name evidence="2" type="ORF">GV829_01250</name>
</gene>